<keyword evidence="1" id="KW-0812">Transmembrane</keyword>
<feature type="transmembrane region" description="Helical" evidence="1">
    <location>
        <begin position="341"/>
        <end position="362"/>
    </location>
</feature>
<feature type="transmembrane region" description="Helical" evidence="1">
    <location>
        <begin position="34"/>
        <end position="55"/>
    </location>
</feature>
<dbReference type="EMBL" id="AQPF01000018">
    <property type="protein sequence ID" value="KAF0805315.1"/>
    <property type="molecule type" value="Genomic_DNA"/>
</dbReference>
<organism evidence="2 3">
    <name type="scientific">Alcanivorax xiamenensis</name>
    <dbReference type="NCBI Taxonomy" id="1177156"/>
    <lineage>
        <taxon>Bacteria</taxon>
        <taxon>Pseudomonadati</taxon>
        <taxon>Pseudomonadota</taxon>
        <taxon>Gammaproteobacteria</taxon>
        <taxon>Oceanospirillales</taxon>
        <taxon>Alcanivoracaceae</taxon>
        <taxon>Alcanivorax</taxon>
    </lineage>
</organism>
<dbReference type="Proteomes" id="UP000771797">
    <property type="component" value="Unassembled WGS sequence"/>
</dbReference>
<comment type="caution">
    <text evidence="2">The sequence shown here is derived from an EMBL/GenBank/DDBJ whole genome shotgun (WGS) entry which is preliminary data.</text>
</comment>
<keyword evidence="1" id="KW-1133">Transmembrane helix</keyword>
<evidence type="ECO:0000313" key="2">
    <source>
        <dbReference type="EMBL" id="KAF0805315.1"/>
    </source>
</evidence>
<protein>
    <recommendedName>
        <fullName evidence="4">DUF4129 domain-containing protein</fullName>
    </recommendedName>
</protein>
<dbReference type="RefSeq" id="WP_159660874.1">
    <property type="nucleotide sequence ID" value="NZ_AQPF01000018.1"/>
</dbReference>
<evidence type="ECO:0000313" key="3">
    <source>
        <dbReference type="Proteomes" id="UP000771797"/>
    </source>
</evidence>
<keyword evidence="3" id="KW-1185">Reference proteome</keyword>
<reference evidence="2 3" key="1">
    <citation type="submission" date="2012-09" db="EMBL/GenBank/DDBJ databases">
        <title>Genome Sequence of alkane-degrading Bacterium Alcanivorax sp. 6-D-6.</title>
        <authorList>
            <person name="Lai Q."/>
            <person name="Shao Z."/>
        </authorList>
    </citation>
    <scope>NUCLEOTIDE SEQUENCE [LARGE SCALE GENOMIC DNA]</scope>
    <source>
        <strain evidence="2 3">6-D-6</strain>
    </source>
</reference>
<accession>A0ABQ6Y786</accession>
<proteinExistence type="predicted"/>
<name>A0ABQ6Y786_9GAMM</name>
<sequence>MDLNNLCARLAPRSPWQAMDLGTRFYRRWWRQVTLVWLLFTALPYALLCALAISLESLWPIVVFWWLKPLWERPLLAFFSHALFGDYPNAWALLKRVPGYGLNGLAGQLTWRRLSPFRGLLTGIWQLEGCRGAQASARIQVLLRPPGQRAGTLMGLMVALEQVLLTGLLVLALTLVPWDFNMEFSVWFSEQSDLHLSLAALAWYLTLTITEPLYVAAAFSLYLNQRTWLEGWDLQLGLDRIGQRRRALGVTTLALLVMLTLVPHPAPVMAAEPENPKQAATELLADERFMPMEIREERQLRPSLRGDDKDSLWNRLLDGLFNNDNADRNRAGDDWQMPDQLVTVLSTLVLVALIVFLLLALFRNHGALKGGRSRSLEMPVSVAGLDTRAESLPDDLGNEVEQALAGDDVRAALALLLRHALVTLFQSHPTRLTPGATERDCLNAYRRQLGDDARVTYLEELVRQWTRVAWAHQPVTPDQARQLLLRWQQLNSAEVAP</sequence>
<keyword evidence="1" id="KW-0472">Membrane</keyword>
<feature type="transmembrane region" description="Helical" evidence="1">
    <location>
        <begin position="75"/>
        <end position="94"/>
    </location>
</feature>
<evidence type="ECO:0008006" key="4">
    <source>
        <dbReference type="Google" id="ProtNLM"/>
    </source>
</evidence>
<feature type="transmembrane region" description="Helical" evidence="1">
    <location>
        <begin position="198"/>
        <end position="223"/>
    </location>
</feature>
<evidence type="ECO:0000256" key="1">
    <source>
        <dbReference type="SAM" id="Phobius"/>
    </source>
</evidence>
<feature type="transmembrane region" description="Helical" evidence="1">
    <location>
        <begin position="153"/>
        <end position="178"/>
    </location>
</feature>
<gene>
    <name evidence="2" type="ORF">A6D6_02408</name>
</gene>
<feature type="transmembrane region" description="Helical" evidence="1">
    <location>
        <begin position="247"/>
        <end position="266"/>
    </location>
</feature>